<evidence type="ECO:0000313" key="2">
    <source>
        <dbReference type="Proteomes" id="UP000244450"/>
    </source>
</evidence>
<dbReference type="RefSeq" id="WP_108689512.1">
    <property type="nucleotide sequence ID" value="NZ_QCYK01000004.1"/>
</dbReference>
<dbReference type="EMBL" id="QCYK01000004">
    <property type="protein sequence ID" value="PUZ21864.1"/>
    <property type="molecule type" value="Genomic_DNA"/>
</dbReference>
<protein>
    <submittedName>
        <fullName evidence="1">Uncharacterized protein</fullName>
    </submittedName>
</protein>
<reference evidence="1 2" key="1">
    <citation type="submission" date="2018-04" db="EMBL/GenBank/DDBJ databases">
        <title>Chitinophaga fuyangensis sp. nov., isolated from soil in a chemical factory.</title>
        <authorList>
            <person name="Chen K."/>
        </authorList>
    </citation>
    <scope>NUCLEOTIDE SEQUENCE [LARGE SCALE GENOMIC DNA]</scope>
    <source>
        <strain evidence="1 2">LY-1</strain>
    </source>
</reference>
<dbReference type="Proteomes" id="UP000244450">
    <property type="component" value="Unassembled WGS sequence"/>
</dbReference>
<organism evidence="1 2">
    <name type="scientific">Chitinophaga parva</name>
    <dbReference type="NCBI Taxonomy" id="2169414"/>
    <lineage>
        <taxon>Bacteria</taxon>
        <taxon>Pseudomonadati</taxon>
        <taxon>Bacteroidota</taxon>
        <taxon>Chitinophagia</taxon>
        <taxon>Chitinophagales</taxon>
        <taxon>Chitinophagaceae</taxon>
        <taxon>Chitinophaga</taxon>
    </lineage>
</organism>
<evidence type="ECO:0000313" key="1">
    <source>
        <dbReference type="EMBL" id="PUZ21864.1"/>
    </source>
</evidence>
<dbReference type="AlphaFoldDB" id="A0A2T7BBU1"/>
<accession>A0A2T7BBU1</accession>
<sequence length="143" mass="17167">MGYNNWSLQENEDFIKPAFENYEQYAYYMKSKHVEFNFDLGSSDSFIDWRQYPDSYSFWYYFIGCEEEVAAYFRRTELIKYDTIIMDFGKRDPICEISMNVFIDKWLDFVAGAHYETTAVTGDGKLFMEFKKGDILFSNFKIK</sequence>
<name>A0A2T7BBU1_9BACT</name>
<keyword evidence="2" id="KW-1185">Reference proteome</keyword>
<proteinExistence type="predicted"/>
<dbReference type="OrthoDB" id="9918060at2"/>
<comment type="caution">
    <text evidence="1">The sequence shown here is derived from an EMBL/GenBank/DDBJ whole genome shotgun (WGS) entry which is preliminary data.</text>
</comment>
<gene>
    <name evidence="1" type="ORF">DCC81_25090</name>
</gene>